<feature type="domain" description="Xylose isomerase-like TIM barrel" evidence="3">
    <location>
        <begin position="62"/>
        <end position="290"/>
    </location>
</feature>
<dbReference type="Gene3D" id="3.20.20.150">
    <property type="entry name" value="Divalent-metal-dependent TIM barrel enzymes"/>
    <property type="match status" value="1"/>
</dbReference>
<evidence type="ECO:0000313" key="4">
    <source>
        <dbReference type="EMBL" id="MBD0779349.1"/>
    </source>
</evidence>
<reference evidence="4" key="1">
    <citation type="submission" date="2020-05" db="EMBL/GenBank/DDBJ databases">
        <title>The draft genome sequence of Maribacter sp. ANRC-HE7.</title>
        <authorList>
            <person name="Mu L."/>
        </authorList>
    </citation>
    <scope>NUCLEOTIDE SEQUENCE</scope>
    <source>
        <strain evidence="4">ANRC-HE7</strain>
    </source>
</reference>
<comment type="similarity">
    <text evidence="2">Belongs to the hyi family.</text>
</comment>
<organism evidence="4 5">
    <name type="scientific">Maribacter aquimaris</name>
    <dbReference type="NCBI Taxonomy" id="2737171"/>
    <lineage>
        <taxon>Bacteria</taxon>
        <taxon>Pseudomonadati</taxon>
        <taxon>Bacteroidota</taxon>
        <taxon>Flavobacteriia</taxon>
        <taxon>Flavobacteriales</taxon>
        <taxon>Flavobacteriaceae</taxon>
        <taxon>Maribacter</taxon>
    </lineage>
</organism>
<accession>A0ABR7V3G6</accession>
<sequence length="303" mass="33725">MKRRSFIQKTALTTGAISMTGSLAFSNSKEVTKPGFNLKYAPHLGMFKEHAGKDPIDQINFMADQGFTAFEDNGMMNRDVALQTKMGETLAKRNMAMGVFVVEKGGNMANTLAAGKKEHIDIFLDGCKKAVEVAKRVNAKWMTVVPGGYQRNLPIGIQNANVIEALRRGAEILEPHGLVMVLEPLSDSPDLYLQTSEQTYLICKGVNSPSCKILYDIYHMQKNEGNLIHNMDLTWEEIAYIQIGDNPGRKEPTTGEINYKNIFKWIHEKGFEGILGMEHGNSQQGKTGEQAVIDAYRKVDGFM</sequence>
<dbReference type="SUPFAM" id="SSF51658">
    <property type="entry name" value="Xylose isomerase-like"/>
    <property type="match status" value="1"/>
</dbReference>
<comment type="caution">
    <text evidence="4">The sequence shown here is derived from an EMBL/GenBank/DDBJ whole genome shotgun (WGS) entry which is preliminary data.</text>
</comment>
<dbReference type="InterPro" id="IPR013022">
    <property type="entry name" value="Xyl_isomerase-like_TIM-brl"/>
</dbReference>
<name>A0ABR7V3G6_9FLAO</name>
<dbReference type="InterPro" id="IPR026040">
    <property type="entry name" value="HyI-like"/>
</dbReference>
<dbReference type="RefSeq" id="WP_188244793.1">
    <property type="nucleotide sequence ID" value="NZ_JABTCF010000011.1"/>
</dbReference>
<dbReference type="PIRSF" id="PIRSF006241">
    <property type="entry name" value="HyI"/>
    <property type="match status" value="1"/>
</dbReference>
<keyword evidence="5" id="KW-1185">Reference proteome</keyword>
<keyword evidence="1 2" id="KW-0413">Isomerase</keyword>
<dbReference type="Pfam" id="PF01261">
    <property type="entry name" value="AP_endonuc_2"/>
    <property type="match status" value="1"/>
</dbReference>
<evidence type="ECO:0000256" key="2">
    <source>
        <dbReference type="PIRNR" id="PIRNR006241"/>
    </source>
</evidence>
<proteinExistence type="inferred from homology"/>
<dbReference type="Proteomes" id="UP001166021">
    <property type="component" value="Unassembled WGS sequence"/>
</dbReference>
<dbReference type="PANTHER" id="PTHR43489">
    <property type="entry name" value="ISOMERASE"/>
    <property type="match status" value="1"/>
</dbReference>
<evidence type="ECO:0000259" key="3">
    <source>
        <dbReference type="Pfam" id="PF01261"/>
    </source>
</evidence>
<protein>
    <submittedName>
        <fullName evidence="4">TIM barrel protein</fullName>
    </submittedName>
</protein>
<evidence type="ECO:0000256" key="1">
    <source>
        <dbReference type="ARBA" id="ARBA00023235"/>
    </source>
</evidence>
<dbReference type="InterPro" id="IPR036237">
    <property type="entry name" value="Xyl_isomerase-like_sf"/>
</dbReference>
<gene>
    <name evidence="4" type="ORF">HPE56_16240</name>
</gene>
<dbReference type="InterPro" id="IPR050417">
    <property type="entry name" value="Sugar_Epim/Isomerase"/>
</dbReference>
<evidence type="ECO:0000313" key="5">
    <source>
        <dbReference type="Proteomes" id="UP001166021"/>
    </source>
</evidence>
<dbReference type="EMBL" id="JABTCF010000011">
    <property type="protein sequence ID" value="MBD0779349.1"/>
    <property type="molecule type" value="Genomic_DNA"/>
</dbReference>